<reference evidence="1 2" key="1">
    <citation type="journal article" date="2022" name="Nat. Ecol. Evol.">
        <title>A masculinizing supergene underlies an exaggerated male reproductive morph in a spider.</title>
        <authorList>
            <person name="Hendrickx F."/>
            <person name="De Corte Z."/>
            <person name="Sonet G."/>
            <person name="Van Belleghem S.M."/>
            <person name="Kostlbacher S."/>
            <person name="Vangestel C."/>
        </authorList>
    </citation>
    <scope>NUCLEOTIDE SEQUENCE [LARGE SCALE GENOMIC DNA]</scope>
    <source>
        <strain evidence="1">W744_W776</strain>
    </source>
</reference>
<name>A0AAV6VVL7_9ARAC</name>
<accession>A0AAV6VVL7</accession>
<comment type="caution">
    <text evidence="1">The sequence shown here is derived from an EMBL/GenBank/DDBJ whole genome shotgun (WGS) entry which is preliminary data.</text>
</comment>
<sequence length="119" mass="13241">MANPLTSQHAAGSLSCEAYHFVAVSLQYRQYHRPVSLIAVLRVRWISCSSHGTGITSEQLLRYLAVYCSAYFDHVRPTEHGATKAYSLVLLGDVLQGCKRCFAINTDLNNTFGINSIQF</sequence>
<gene>
    <name evidence="1" type="ORF">JTE90_015855</name>
</gene>
<keyword evidence="2" id="KW-1185">Reference proteome</keyword>
<proteinExistence type="predicted"/>
<dbReference type="Proteomes" id="UP000827092">
    <property type="component" value="Unassembled WGS sequence"/>
</dbReference>
<evidence type="ECO:0000313" key="1">
    <source>
        <dbReference type="EMBL" id="KAG8199861.1"/>
    </source>
</evidence>
<dbReference type="EMBL" id="JAFNEN010000023">
    <property type="protein sequence ID" value="KAG8199861.1"/>
    <property type="molecule type" value="Genomic_DNA"/>
</dbReference>
<protein>
    <submittedName>
        <fullName evidence="1">Uncharacterized protein</fullName>
    </submittedName>
</protein>
<organism evidence="1 2">
    <name type="scientific">Oedothorax gibbosus</name>
    <dbReference type="NCBI Taxonomy" id="931172"/>
    <lineage>
        <taxon>Eukaryota</taxon>
        <taxon>Metazoa</taxon>
        <taxon>Ecdysozoa</taxon>
        <taxon>Arthropoda</taxon>
        <taxon>Chelicerata</taxon>
        <taxon>Arachnida</taxon>
        <taxon>Araneae</taxon>
        <taxon>Araneomorphae</taxon>
        <taxon>Entelegynae</taxon>
        <taxon>Araneoidea</taxon>
        <taxon>Linyphiidae</taxon>
        <taxon>Erigoninae</taxon>
        <taxon>Oedothorax</taxon>
    </lineage>
</organism>
<evidence type="ECO:0000313" key="2">
    <source>
        <dbReference type="Proteomes" id="UP000827092"/>
    </source>
</evidence>
<dbReference type="AlphaFoldDB" id="A0AAV6VVL7"/>